<sequence length="141" mass="15465">MATMLHTRPALCTPLAWGTPQIMHDPSVVTIAEASSPQIYIDRWSPKQQARLLAHLALISQQNKGWIFIANAPAPLSRHALLKAGINPARVIDAKQASAMLVAKARRSPSIAAVVCWKATAKRTRTLVSYQSESVLKNIRH</sequence>
<dbReference type="SUPFAM" id="SSF52540">
    <property type="entry name" value="P-loop containing nucleoside triphosphate hydrolases"/>
    <property type="match status" value="1"/>
</dbReference>
<evidence type="ECO:0000313" key="1">
    <source>
        <dbReference type="EMBL" id="ART79145.1"/>
    </source>
</evidence>
<evidence type="ECO:0008006" key="3">
    <source>
        <dbReference type="Google" id="ProtNLM"/>
    </source>
</evidence>
<proteinExistence type="predicted"/>
<dbReference type="Proteomes" id="UP000243793">
    <property type="component" value="Chromosome"/>
</dbReference>
<dbReference type="AlphaFoldDB" id="A0A1Y0CW95"/>
<evidence type="ECO:0000313" key="2">
    <source>
        <dbReference type="Proteomes" id="UP000243793"/>
    </source>
</evidence>
<accession>A0A1Y0CW95</accession>
<organism evidence="1 2">
    <name type="scientific">Oceanisphaera avium</name>
    <dbReference type="NCBI Taxonomy" id="1903694"/>
    <lineage>
        <taxon>Bacteria</taxon>
        <taxon>Pseudomonadati</taxon>
        <taxon>Pseudomonadota</taxon>
        <taxon>Gammaproteobacteria</taxon>
        <taxon>Aeromonadales</taxon>
        <taxon>Aeromonadaceae</taxon>
        <taxon>Oceanisphaera</taxon>
    </lineage>
</organism>
<protein>
    <recommendedName>
        <fullName evidence="3">Cell division inhibitor SulA</fullName>
    </recommendedName>
</protein>
<reference evidence="2" key="1">
    <citation type="submission" date="2017-05" db="EMBL/GenBank/DDBJ databases">
        <authorList>
            <person name="Sung H."/>
        </authorList>
    </citation>
    <scope>NUCLEOTIDE SEQUENCE [LARGE SCALE GENOMIC DNA]</scope>
    <source>
        <strain evidence="2">AMac2203</strain>
    </source>
</reference>
<dbReference type="RefSeq" id="WP_086962622.1">
    <property type="nucleotide sequence ID" value="NZ_CP021376.1"/>
</dbReference>
<dbReference type="Gene3D" id="3.40.50.300">
    <property type="entry name" value="P-loop containing nucleotide triphosphate hydrolases"/>
    <property type="match status" value="1"/>
</dbReference>
<keyword evidence="2" id="KW-1185">Reference proteome</keyword>
<name>A0A1Y0CW95_9GAMM</name>
<dbReference type="KEGG" id="ocm:CBP12_02445"/>
<dbReference type="InterPro" id="IPR027417">
    <property type="entry name" value="P-loop_NTPase"/>
</dbReference>
<gene>
    <name evidence="1" type="ORF">CBP12_02445</name>
</gene>
<dbReference type="EMBL" id="CP021376">
    <property type="protein sequence ID" value="ART79145.1"/>
    <property type="molecule type" value="Genomic_DNA"/>
</dbReference>
<dbReference type="OrthoDB" id="5601064at2"/>